<name>A0A0K2SYY8_LEPSM</name>
<keyword evidence="1" id="KW-1133">Transmembrane helix</keyword>
<evidence type="ECO:0000313" key="2">
    <source>
        <dbReference type="EMBL" id="CDW18592.1"/>
    </source>
</evidence>
<keyword evidence="1" id="KW-0812">Transmembrane</keyword>
<proteinExistence type="predicted"/>
<keyword evidence="1" id="KW-0472">Membrane</keyword>
<evidence type="ECO:0000256" key="1">
    <source>
        <dbReference type="SAM" id="Phobius"/>
    </source>
</evidence>
<dbReference type="AlphaFoldDB" id="A0A0K2SYY8"/>
<protein>
    <submittedName>
        <fullName evidence="2">Uncharacterized protein</fullName>
    </submittedName>
</protein>
<reference evidence="2" key="1">
    <citation type="submission" date="2014-05" db="EMBL/GenBank/DDBJ databases">
        <authorList>
            <person name="Chronopoulou M."/>
        </authorList>
    </citation>
    <scope>NUCLEOTIDE SEQUENCE</scope>
    <source>
        <tissue evidence="2">Whole organism</tissue>
    </source>
</reference>
<feature type="transmembrane region" description="Helical" evidence="1">
    <location>
        <begin position="24"/>
        <end position="44"/>
    </location>
</feature>
<accession>A0A0K2SYY8</accession>
<sequence>MLQRNNLTSNWIHEDPSPQNLRDIPLVFFVSLIMEVVLYIYILIYDEYYRKENNGRMMGRIYTIPS</sequence>
<organism evidence="2">
    <name type="scientific">Lepeophtheirus salmonis</name>
    <name type="common">Salmon louse</name>
    <name type="synonym">Caligus salmonis</name>
    <dbReference type="NCBI Taxonomy" id="72036"/>
    <lineage>
        <taxon>Eukaryota</taxon>
        <taxon>Metazoa</taxon>
        <taxon>Ecdysozoa</taxon>
        <taxon>Arthropoda</taxon>
        <taxon>Crustacea</taxon>
        <taxon>Multicrustacea</taxon>
        <taxon>Hexanauplia</taxon>
        <taxon>Copepoda</taxon>
        <taxon>Siphonostomatoida</taxon>
        <taxon>Caligidae</taxon>
        <taxon>Lepeophtheirus</taxon>
    </lineage>
</organism>
<dbReference type="EMBL" id="HACA01001231">
    <property type="protein sequence ID" value="CDW18592.1"/>
    <property type="molecule type" value="Transcribed_RNA"/>
</dbReference>